<dbReference type="Gene3D" id="1.25.40.390">
    <property type="match status" value="1"/>
</dbReference>
<reference evidence="1 2" key="1">
    <citation type="submission" date="2016-10" db="EMBL/GenBank/DDBJ databases">
        <authorList>
            <person name="de Groot N.N."/>
        </authorList>
    </citation>
    <scope>NUCLEOTIDE SEQUENCE [LARGE SCALE GENOMIC DNA]</scope>
    <source>
        <strain evidence="1 2">DSM 21668</strain>
    </source>
</reference>
<organism evidence="1 2">
    <name type="scientific">Siphonobacter aquaeclarae</name>
    <dbReference type="NCBI Taxonomy" id="563176"/>
    <lineage>
        <taxon>Bacteria</taxon>
        <taxon>Pseudomonadati</taxon>
        <taxon>Bacteroidota</taxon>
        <taxon>Cytophagia</taxon>
        <taxon>Cytophagales</taxon>
        <taxon>Cytophagaceae</taxon>
        <taxon>Siphonobacter</taxon>
    </lineage>
</organism>
<evidence type="ECO:0000313" key="1">
    <source>
        <dbReference type="EMBL" id="SDM10568.1"/>
    </source>
</evidence>
<dbReference type="STRING" id="563176.SAMN04488090_2643"/>
<dbReference type="Proteomes" id="UP000198901">
    <property type="component" value="Unassembled WGS sequence"/>
</dbReference>
<proteinExistence type="predicted"/>
<keyword evidence="2" id="KW-1185">Reference proteome</keyword>
<dbReference type="PROSITE" id="PS51257">
    <property type="entry name" value="PROKAR_LIPOPROTEIN"/>
    <property type="match status" value="1"/>
</dbReference>
<protein>
    <submittedName>
        <fullName evidence="1">Starch-binding associating with outer membrane</fullName>
    </submittedName>
</protein>
<evidence type="ECO:0000313" key="2">
    <source>
        <dbReference type="Proteomes" id="UP000198901"/>
    </source>
</evidence>
<dbReference type="Pfam" id="PF12771">
    <property type="entry name" value="SusD-like_2"/>
    <property type="match status" value="1"/>
</dbReference>
<dbReference type="AlphaFoldDB" id="A0A1G9QHN5"/>
<dbReference type="SUPFAM" id="SSF48452">
    <property type="entry name" value="TPR-like"/>
    <property type="match status" value="1"/>
</dbReference>
<gene>
    <name evidence="1" type="ORF">SAMN04488090_2643</name>
</gene>
<dbReference type="InterPro" id="IPR011990">
    <property type="entry name" value="TPR-like_helical_dom_sf"/>
</dbReference>
<name>A0A1G9QHN5_9BACT</name>
<dbReference type="RefSeq" id="WP_093202750.1">
    <property type="nucleotide sequence ID" value="NZ_FNGS01000004.1"/>
</dbReference>
<dbReference type="OrthoDB" id="622163at2"/>
<dbReference type="InterPro" id="IPR041662">
    <property type="entry name" value="SusD-like_2"/>
</dbReference>
<dbReference type="EMBL" id="FNGS01000004">
    <property type="protein sequence ID" value="SDM10568.1"/>
    <property type="molecule type" value="Genomic_DNA"/>
</dbReference>
<accession>A0A1G9QHN5</accession>
<sequence length="510" mass="56839">MKRIQHALLIALAGIGLSSCEKYLDINRDPSTPQIAEGYTLLPPIIEQMALGEQYDSRFIGKYIQNWGHVAANDNWDRHGYDPGSDNAGLIWRVNYWNLGPNIQLMIDDATAKQKWEYLGVAHATFAWSWLTTTDYHGEIVLKQAFEPGRYVFDYDSQEDVYAHVNDLCAKALEAFGRTDGIQGANILNKNGADLAYKGDKSKWVKFVYAVMARAQLHLSNKASFNPDKVIEYCDKSFASNADNFNVPSASTGNNTTLNFLGPTRSNYGLYLQTDWLVKLLDGTIMGAKDPRLNILASASADGIFRGVTPTQGDPNNVKGNKQRIPTLWGVVSDSVVTGDPNAGKYIFKDGADFPLITYSEVQFMKAEAAFKKGDKAMAYDAYKKGIQAAMDFAKVPAAAATTYLAGKAVPQTATDLKISDIMIQKYLALYGHGVIETWVDMRRYKYSADVYPGFTPPAVDKLFPDNNGKLAYRVRPRYNSEYVWNRTSMDKVGGNNLDYHTYPTWIINP</sequence>